<dbReference type="EMBL" id="JALJOQ010000040">
    <property type="protein sequence ID" value="KAK9805940.1"/>
    <property type="molecule type" value="Genomic_DNA"/>
</dbReference>
<reference evidence="2 3" key="1">
    <citation type="journal article" date="2024" name="Nat. Commun.">
        <title>Phylogenomics reveals the evolutionary origins of lichenization in chlorophyte algae.</title>
        <authorList>
            <person name="Puginier C."/>
            <person name="Libourel C."/>
            <person name="Otte J."/>
            <person name="Skaloud P."/>
            <person name="Haon M."/>
            <person name="Grisel S."/>
            <person name="Petersen M."/>
            <person name="Berrin J.G."/>
            <person name="Delaux P.M."/>
            <person name="Dal Grande F."/>
            <person name="Keller J."/>
        </authorList>
    </citation>
    <scope>NUCLEOTIDE SEQUENCE [LARGE SCALE GENOMIC DNA]</scope>
    <source>
        <strain evidence="2 3">SAG 2036</strain>
    </source>
</reference>
<evidence type="ECO:0000256" key="1">
    <source>
        <dbReference type="SAM" id="MobiDB-lite"/>
    </source>
</evidence>
<dbReference type="AlphaFoldDB" id="A0AAW1PCA1"/>
<evidence type="ECO:0000313" key="2">
    <source>
        <dbReference type="EMBL" id="KAK9805940.1"/>
    </source>
</evidence>
<keyword evidence="3" id="KW-1185">Reference proteome</keyword>
<organism evidence="2 3">
    <name type="scientific">Symbiochloris irregularis</name>
    <dbReference type="NCBI Taxonomy" id="706552"/>
    <lineage>
        <taxon>Eukaryota</taxon>
        <taxon>Viridiplantae</taxon>
        <taxon>Chlorophyta</taxon>
        <taxon>core chlorophytes</taxon>
        <taxon>Trebouxiophyceae</taxon>
        <taxon>Trebouxiales</taxon>
        <taxon>Trebouxiaceae</taxon>
        <taxon>Symbiochloris</taxon>
    </lineage>
</organism>
<gene>
    <name evidence="2" type="ORF">WJX73_006979</name>
</gene>
<sequence>MMASIEETGSAPDRLPLRTGNRSQKLTAHQELSVHRKPGCGGNTKPSKRNIEASLVTQQELRADIDAVSQTNVDLRAELSRLKAGTEQAA</sequence>
<comment type="caution">
    <text evidence="2">The sequence shown here is derived from an EMBL/GenBank/DDBJ whole genome shotgun (WGS) entry which is preliminary data.</text>
</comment>
<protein>
    <submittedName>
        <fullName evidence="2">Uncharacterized protein</fullName>
    </submittedName>
</protein>
<proteinExistence type="predicted"/>
<evidence type="ECO:0000313" key="3">
    <source>
        <dbReference type="Proteomes" id="UP001465755"/>
    </source>
</evidence>
<name>A0AAW1PCA1_9CHLO</name>
<dbReference type="Proteomes" id="UP001465755">
    <property type="component" value="Unassembled WGS sequence"/>
</dbReference>
<feature type="region of interest" description="Disordered" evidence="1">
    <location>
        <begin position="1"/>
        <end position="48"/>
    </location>
</feature>
<accession>A0AAW1PCA1</accession>